<accession>X6NDQ1</accession>
<protein>
    <submittedName>
        <fullName evidence="1">Uncharacterized protein</fullName>
    </submittedName>
</protein>
<organism evidence="1 2">
    <name type="scientific">Reticulomyxa filosa</name>
    <dbReference type="NCBI Taxonomy" id="46433"/>
    <lineage>
        <taxon>Eukaryota</taxon>
        <taxon>Sar</taxon>
        <taxon>Rhizaria</taxon>
        <taxon>Retaria</taxon>
        <taxon>Foraminifera</taxon>
        <taxon>Monothalamids</taxon>
        <taxon>Reticulomyxidae</taxon>
        <taxon>Reticulomyxa</taxon>
    </lineage>
</organism>
<dbReference type="AlphaFoldDB" id="X6NDQ1"/>
<dbReference type="EMBL" id="ASPP01009221">
    <property type="protein sequence ID" value="ETO24440.1"/>
    <property type="molecule type" value="Genomic_DNA"/>
</dbReference>
<evidence type="ECO:0000313" key="2">
    <source>
        <dbReference type="Proteomes" id="UP000023152"/>
    </source>
</evidence>
<dbReference type="Proteomes" id="UP000023152">
    <property type="component" value="Unassembled WGS sequence"/>
</dbReference>
<name>X6NDQ1_RETFI</name>
<gene>
    <name evidence="1" type="ORF">RFI_12718</name>
</gene>
<reference evidence="1 2" key="1">
    <citation type="journal article" date="2013" name="Curr. Biol.">
        <title>The Genome of the Foraminiferan Reticulomyxa filosa.</title>
        <authorList>
            <person name="Glockner G."/>
            <person name="Hulsmann N."/>
            <person name="Schleicher M."/>
            <person name="Noegel A.A."/>
            <person name="Eichinger L."/>
            <person name="Gallinger C."/>
            <person name="Pawlowski J."/>
            <person name="Sierra R."/>
            <person name="Euteneuer U."/>
            <person name="Pillet L."/>
            <person name="Moustafa A."/>
            <person name="Platzer M."/>
            <person name="Groth M."/>
            <person name="Szafranski K."/>
            <person name="Schliwa M."/>
        </authorList>
    </citation>
    <scope>NUCLEOTIDE SEQUENCE [LARGE SCALE GENOMIC DNA]</scope>
</reference>
<proteinExistence type="predicted"/>
<evidence type="ECO:0000313" key="1">
    <source>
        <dbReference type="EMBL" id="ETO24440.1"/>
    </source>
</evidence>
<sequence length="203" mass="23218">MHFAMSEDKPDFNIHLKRLLKSSTNTKYVDATNQSQVKSPHTPNNIQITKTVKKYSFSGSLTHRSLTSPTGPKIKKIYHLDCAPQSHYILDEKNHSKVEKSKFLSKVQKPKKKLLSQNEKQNVQNDACLETTLDVPITQEKTCQELVPNCNLKFEELGTAQIQPRSTENCITTKLNQIIPQQLISVSQLAYNVVRLNIFFTQY</sequence>
<comment type="caution">
    <text evidence="1">The sequence shown here is derived from an EMBL/GenBank/DDBJ whole genome shotgun (WGS) entry which is preliminary data.</text>
</comment>
<keyword evidence="2" id="KW-1185">Reference proteome</keyword>